<name>A0ACC0UJ02_9AGAM</name>
<protein>
    <submittedName>
        <fullName evidence="1">Uncharacterized protein</fullName>
    </submittedName>
</protein>
<evidence type="ECO:0000313" key="2">
    <source>
        <dbReference type="Proteomes" id="UP001207468"/>
    </source>
</evidence>
<gene>
    <name evidence="1" type="ORF">F5148DRAFT_261759</name>
</gene>
<dbReference type="Proteomes" id="UP001207468">
    <property type="component" value="Unassembled WGS sequence"/>
</dbReference>
<proteinExistence type="predicted"/>
<reference evidence="1" key="1">
    <citation type="submission" date="2021-03" db="EMBL/GenBank/DDBJ databases">
        <title>Evolutionary priming and transition to the ectomycorrhizal habit in an iconic lineage of mushroom-forming fungi: is preadaptation a requirement?</title>
        <authorList>
            <consortium name="DOE Joint Genome Institute"/>
            <person name="Looney B.P."/>
            <person name="Miyauchi S."/>
            <person name="Morin E."/>
            <person name="Drula E."/>
            <person name="Courty P.E."/>
            <person name="Chicoki N."/>
            <person name="Fauchery L."/>
            <person name="Kohler A."/>
            <person name="Kuo A."/>
            <person name="LaButti K."/>
            <person name="Pangilinan J."/>
            <person name="Lipzen A."/>
            <person name="Riley R."/>
            <person name="Andreopoulos W."/>
            <person name="He G."/>
            <person name="Johnson J."/>
            <person name="Barry K.W."/>
            <person name="Grigoriev I.V."/>
            <person name="Nagy L."/>
            <person name="Hibbett D."/>
            <person name="Henrissat B."/>
            <person name="Matheny P.B."/>
            <person name="Labbe J."/>
            <person name="Martin A.F."/>
        </authorList>
    </citation>
    <scope>NUCLEOTIDE SEQUENCE</scope>
    <source>
        <strain evidence="1">BPL698</strain>
    </source>
</reference>
<keyword evidence="2" id="KW-1185">Reference proteome</keyword>
<comment type="caution">
    <text evidence="1">The sequence shown here is derived from an EMBL/GenBank/DDBJ whole genome shotgun (WGS) entry which is preliminary data.</text>
</comment>
<dbReference type="EMBL" id="JAGFNK010000019">
    <property type="protein sequence ID" value="KAI9511631.1"/>
    <property type="molecule type" value="Genomic_DNA"/>
</dbReference>
<sequence>MMPLCSHCALTTSVLYQRLPPRSLRRRKRSRLLVVQRRQSQLMGERRKTEIIWPWFLLLSDSLLVVSLRLLSACYPSLYACCRVLRLIIPYGWIRCITSTSTIFSQLVILPHVILPKKYRR</sequence>
<accession>A0ACC0UJ02</accession>
<organism evidence="1 2">
    <name type="scientific">Russula earlei</name>
    <dbReference type="NCBI Taxonomy" id="71964"/>
    <lineage>
        <taxon>Eukaryota</taxon>
        <taxon>Fungi</taxon>
        <taxon>Dikarya</taxon>
        <taxon>Basidiomycota</taxon>
        <taxon>Agaricomycotina</taxon>
        <taxon>Agaricomycetes</taxon>
        <taxon>Russulales</taxon>
        <taxon>Russulaceae</taxon>
        <taxon>Russula</taxon>
    </lineage>
</organism>
<evidence type="ECO:0000313" key="1">
    <source>
        <dbReference type="EMBL" id="KAI9511631.1"/>
    </source>
</evidence>